<accession>A0A2H4SH40</accession>
<organism evidence="2 3">
    <name type="scientific">Cordyceps militaris</name>
    <name type="common">Caterpillar fungus</name>
    <name type="synonym">Clavaria militaris</name>
    <dbReference type="NCBI Taxonomy" id="73501"/>
    <lineage>
        <taxon>Eukaryota</taxon>
        <taxon>Fungi</taxon>
        <taxon>Dikarya</taxon>
        <taxon>Ascomycota</taxon>
        <taxon>Pezizomycotina</taxon>
        <taxon>Sordariomycetes</taxon>
        <taxon>Hypocreomycetidae</taxon>
        <taxon>Hypocreales</taxon>
        <taxon>Cordycipitaceae</taxon>
        <taxon>Cordyceps</taxon>
    </lineage>
</organism>
<evidence type="ECO:0000256" key="1">
    <source>
        <dbReference type="SAM" id="MobiDB-lite"/>
    </source>
</evidence>
<gene>
    <name evidence="2" type="ORF">A9K55_008276</name>
</gene>
<feature type="region of interest" description="Disordered" evidence="1">
    <location>
        <begin position="1"/>
        <end position="54"/>
    </location>
</feature>
<reference evidence="2 3" key="1">
    <citation type="journal article" date="2017" name="BMC Genomics">
        <title>Chromosome level assembly and secondary metabolite potential of the parasitic fungus Cordyceps militaris.</title>
        <authorList>
            <person name="Kramer G.J."/>
            <person name="Nodwell J.R."/>
        </authorList>
    </citation>
    <scope>NUCLEOTIDE SEQUENCE [LARGE SCALE GENOMIC DNA]</scope>
    <source>
        <strain evidence="2 3">ATCC 34164</strain>
    </source>
</reference>
<evidence type="ECO:0000313" key="3">
    <source>
        <dbReference type="Proteomes" id="UP000323067"/>
    </source>
</evidence>
<feature type="compositionally biased region" description="Polar residues" evidence="1">
    <location>
        <begin position="29"/>
        <end position="41"/>
    </location>
</feature>
<dbReference type="AlphaFoldDB" id="A0A2H4SH40"/>
<sequence length="88" mass="9429">MSNQDYYNNNAGGQYPQHPQASYGPPQGQVRSPQGGMQYQQAPPPPQETRGNRGGGSNCLMACLAALCCCCVVEESCECCLECCECLC</sequence>
<protein>
    <recommendedName>
        <fullName evidence="4">Cysteine-rich transmembrane CYSTM domain-containing protein</fullName>
    </recommendedName>
</protein>
<dbReference type="Proteomes" id="UP000323067">
    <property type="component" value="Chromosome vii"/>
</dbReference>
<evidence type="ECO:0000313" key="2">
    <source>
        <dbReference type="EMBL" id="ATY62417.1"/>
    </source>
</evidence>
<dbReference type="VEuPathDB" id="FungiDB:A9K55_008276"/>
<dbReference type="EMBL" id="CP023324">
    <property type="protein sequence ID" value="ATY62417.1"/>
    <property type="molecule type" value="Genomic_DNA"/>
</dbReference>
<name>A0A2H4SH40_CORMI</name>
<proteinExistence type="predicted"/>
<evidence type="ECO:0008006" key="4">
    <source>
        <dbReference type="Google" id="ProtNLM"/>
    </source>
</evidence>
<feature type="compositionally biased region" description="Polar residues" evidence="1">
    <location>
        <begin position="1"/>
        <end position="20"/>
    </location>
</feature>